<dbReference type="GO" id="GO:0004722">
    <property type="term" value="F:protein serine/threonine phosphatase activity"/>
    <property type="evidence" value="ECO:0007669"/>
    <property type="project" value="InterPro"/>
</dbReference>
<evidence type="ECO:0000256" key="1">
    <source>
        <dbReference type="SAM" id="MobiDB-lite"/>
    </source>
</evidence>
<feature type="region of interest" description="Disordered" evidence="1">
    <location>
        <begin position="111"/>
        <end position="158"/>
    </location>
</feature>
<evidence type="ECO:0000313" key="2">
    <source>
        <dbReference type="EMBL" id="KAG6520828.1"/>
    </source>
</evidence>
<keyword evidence="3" id="KW-1185">Reference proteome</keyword>
<dbReference type="InterPro" id="IPR047129">
    <property type="entry name" value="PPA2-like"/>
</dbReference>
<dbReference type="Gene3D" id="3.60.21.10">
    <property type="match status" value="1"/>
</dbReference>
<feature type="compositionally biased region" description="Acidic residues" evidence="1">
    <location>
        <begin position="146"/>
        <end position="155"/>
    </location>
</feature>
<dbReference type="AlphaFoldDB" id="A0A8J5LKC9"/>
<reference evidence="2 3" key="1">
    <citation type="submission" date="2020-08" db="EMBL/GenBank/DDBJ databases">
        <title>Plant Genome Project.</title>
        <authorList>
            <person name="Zhang R.-G."/>
        </authorList>
    </citation>
    <scope>NUCLEOTIDE SEQUENCE [LARGE SCALE GENOMIC DNA]</scope>
    <source>
        <tissue evidence="2">Rhizome</tissue>
    </source>
</reference>
<feature type="region of interest" description="Disordered" evidence="1">
    <location>
        <begin position="195"/>
        <end position="218"/>
    </location>
</feature>
<dbReference type="PANTHER" id="PTHR45619">
    <property type="entry name" value="SERINE/THREONINE-PROTEIN PHOSPHATASE PP2A-RELATED"/>
    <property type="match status" value="1"/>
</dbReference>
<dbReference type="InterPro" id="IPR029052">
    <property type="entry name" value="Metallo-depent_PP-like"/>
</dbReference>
<accession>A0A8J5LKC9</accession>
<dbReference type="SUPFAM" id="SSF56300">
    <property type="entry name" value="Metallo-dependent phosphatases"/>
    <property type="match status" value="1"/>
</dbReference>
<feature type="compositionally biased region" description="Basic and acidic residues" evidence="1">
    <location>
        <begin position="195"/>
        <end position="204"/>
    </location>
</feature>
<dbReference type="EMBL" id="JACMSC010000005">
    <property type="protein sequence ID" value="KAG6520828.1"/>
    <property type="molecule type" value="Genomic_DNA"/>
</dbReference>
<name>A0A8J5LKC9_ZINOF</name>
<evidence type="ECO:0000313" key="3">
    <source>
        <dbReference type="Proteomes" id="UP000734854"/>
    </source>
</evidence>
<organism evidence="2 3">
    <name type="scientific">Zingiber officinale</name>
    <name type="common">Ginger</name>
    <name type="synonym">Amomum zingiber</name>
    <dbReference type="NCBI Taxonomy" id="94328"/>
    <lineage>
        <taxon>Eukaryota</taxon>
        <taxon>Viridiplantae</taxon>
        <taxon>Streptophyta</taxon>
        <taxon>Embryophyta</taxon>
        <taxon>Tracheophyta</taxon>
        <taxon>Spermatophyta</taxon>
        <taxon>Magnoliopsida</taxon>
        <taxon>Liliopsida</taxon>
        <taxon>Zingiberales</taxon>
        <taxon>Zingiberaceae</taxon>
        <taxon>Zingiber</taxon>
    </lineage>
</organism>
<comment type="caution">
    <text evidence="2">The sequence shown here is derived from an EMBL/GenBank/DDBJ whole genome shotgun (WGS) entry which is preliminary data.</text>
</comment>
<protein>
    <recommendedName>
        <fullName evidence="4">Protein-serine/threonine phosphatase</fullName>
    </recommendedName>
</protein>
<proteinExistence type="predicted"/>
<sequence>MSANSVPASSSHDNLDEQIEQLMQCKPLSEQEVRVLCQKAKEVLMQESNVQYLQLPQNLVRSCFGLIGLANLTCELTLLQPVKSPVTICGDIHGQFHDLAELFRIGGKDMRSVEHSGSEGSNARSVVEAENNRGVQGGLRGPIDDGGSEAEDGDEKEAQRQICVRSIRQCGSKARSSSSTTRDLHQARRDYCELAEAREEEERGTGLQWPTRKETMSD</sequence>
<evidence type="ECO:0008006" key="4">
    <source>
        <dbReference type="Google" id="ProtNLM"/>
    </source>
</evidence>
<dbReference type="Proteomes" id="UP000734854">
    <property type="component" value="Unassembled WGS sequence"/>
</dbReference>
<gene>
    <name evidence="2" type="ORF">ZIOFF_017889</name>
</gene>